<dbReference type="Gene3D" id="2.60.40.1090">
    <property type="entry name" value="Fimbrial-type adhesion domain"/>
    <property type="match status" value="1"/>
</dbReference>
<dbReference type="RefSeq" id="WP_055104256.1">
    <property type="nucleotide sequence ID" value="NZ_LLWH01000204.1"/>
</dbReference>
<feature type="domain" description="Fimbrial-type adhesion" evidence="2">
    <location>
        <begin position="26"/>
        <end position="159"/>
    </location>
</feature>
<dbReference type="STRING" id="1563157.AQS70_15245"/>
<dbReference type="SUPFAM" id="SSF49401">
    <property type="entry name" value="Bacterial adhesins"/>
    <property type="match status" value="1"/>
</dbReference>
<dbReference type="Proteomes" id="UP000050342">
    <property type="component" value="Unassembled WGS sequence"/>
</dbReference>
<proteinExistence type="predicted"/>
<organism evidence="3 4">
    <name type="scientific">Pseudomonas endophytica</name>
    <dbReference type="NCBI Taxonomy" id="1563157"/>
    <lineage>
        <taxon>Bacteria</taxon>
        <taxon>Pseudomonadati</taxon>
        <taxon>Pseudomonadota</taxon>
        <taxon>Gammaproteobacteria</taxon>
        <taxon>Pseudomonadales</taxon>
        <taxon>Pseudomonadaceae</taxon>
        <taxon>Pseudomonas</taxon>
    </lineage>
</organism>
<dbReference type="InterPro" id="IPR008966">
    <property type="entry name" value="Adhesion_dom_sf"/>
</dbReference>
<dbReference type="Pfam" id="PF00419">
    <property type="entry name" value="Fimbrial"/>
    <property type="match status" value="1"/>
</dbReference>
<feature type="signal peptide" evidence="1">
    <location>
        <begin position="1"/>
        <end position="23"/>
    </location>
</feature>
<reference evidence="3 4" key="1">
    <citation type="submission" date="2015-10" db="EMBL/GenBank/DDBJ databases">
        <title>Pseudomonas helleri sp. nov. and Pseudomonas weihenstephanensis sp. nov., isolated from raw cows milk.</title>
        <authorList>
            <person name="Von Neubeck M."/>
            <person name="Huptas C."/>
            <person name="Wenning M."/>
            <person name="Scherer S."/>
        </authorList>
    </citation>
    <scope>NUCLEOTIDE SEQUENCE [LARGE SCALE GENOMIC DNA]</scope>
    <source>
        <strain evidence="3 4">BSTT44</strain>
    </source>
</reference>
<dbReference type="AlphaFoldDB" id="A0A0Q0WXM7"/>
<evidence type="ECO:0000256" key="1">
    <source>
        <dbReference type="SAM" id="SignalP"/>
    </source>
</evidence>
<evidence type="ECO:0000313" key="3">
    <source>
        <dbReference type="EMBL" id="KQB52247.1"/>
    </source>
</evidence>
<dbReference type="OrthoDB" id="7018672at2"/>
<name>A0A0Q0WXM7_9PSED</name>
<protein>
    <submittedName>
        <fullName evidence="3">Pilus assembly protein</fullName>
    </submittedName>
</protein>
<evidence type="ECO:0000313" key="4">
    <source>
        <dbReference type="Proteomes" id="UP000050342"/>
    </source>
</evidence>
<dbReference type="GO" id="GO:0009289">
    <property type="term" value="C:pilus"/>
    <property type="evidence" value="ECO:0007669"/>
    <property type="project" value="InterPro"/>
</dbReference>
<gene>
    <name evidence="3" type="ORF">AQS70_15245</name>
</gene>
<keyword evidence="1" id="KW-0732">Signal</keyword>
<dbReference type="EMBL" id="LLWH01000204">
    <property type="protein sequence ID" value="KQB52247.1"/>
    <property type="molecule type" value="Genomic_DNA"/>
</dbReference>
<accession>A0A0Q0WXM7</accession>
<feature type="chain" id="PRO_5006186089" evidence="1">
    <location>
        <begin position="24"/>
        <end position="159"/>
    </location>
</feature>
<dbReference type="GO" id="GO:0007155">
    <property type="term" value="P:cell adhesion"/>
    <property type="evidence" value="ECO:0007669"/>
    <property type="project" value="InterPro"/>
</dbReference>
<keyword evidence="4" id="KW-1185">Reference proteome</keyword>
<comment type="caution">
    <text evidence="3">The sequence shown here is derived from an EMBL/GenBank/DDBJ whole genome shotgun (WGS) entry which is preliminary data.</text>
</comment>
<dbReference type="InterPro" id="IPR000259">
    <property type="entry name" value="Adhesion_dom_fimbrial"/>
</dbReference>
<sequence length="159" mass="16748">MKIWQQLLLSAACYISMSPSASANLAFNGTLVEPPVCTINSGNTITIDFKDVGVNKVDGINYKQPVNYTIDCAGSTLPWEMVLTVKGTATAFDQAAVQSSVADLGIHMVQDGKPFNLNTPMVINPLTPPVLEAVPVKLVGSTLSSGGFDAAATLLAEYQ</sequence>
<evidence type="ECO:0000259" key="2">
    <source>
        <dbReference type="Pfam" id="PF00419"/>
    </source>
</evidence>
<dbReference type="InterPro" id="IPR036937">
    <property type="entry name" value="Adhesion_dom_fimbrial_sf"/>
</dbReference>